<dbReference type="AlphaFoldDB" id="A0A1Y2J2W5"/>
<gene>
    <name evidence="3" type="ORF">PYCCODRAFT_1422759</name>
</gene>
<organism evidence="3 4">
    <name type="scientific">Trametes coccinea (strain BRFM310)</name>
    <name type="common">Pycnoporus coccineus</name>
    <dbReference type="NCBI Taxonomy" id="1353009"/>
    <lineage>
        <taxon>Eukaryota</taxon>
        <taxon>Fungi</taxon>
        <taxon>Dikarya</taxon>
        <taxon>Basidiomycota</taxon>
        <taxon>Agaricomycotina</taxon>
        <taxon>Agaricomycetes</taxon>
        <taxon>Polyporales</taxon>
        <taxon>Polyporaceae</taxon>
        <taxon>Trametes</taxon>
    </lineage>
</organism>
<evidence type="ECO:0000256" key="1">
    <source>
        <dbReference type="SAM" id="MobiDB-lite"/>
    </source>
</evidence>
<dbReference type="Proteomes" id="UP000193067">
    <property type="component" value="Unassembled WGS sequence"/>
</dbReference>
<feature type="transmembrane region" description="Helical" evidence="2">
    <location>
        <begin position="193"/>
        <end position="216"/>
    </location>
</feature>
<keyword evidence="2" id="KW-1133">Transmembrane helix</keyword>
<keyword evidence="2" id="KW-0812">Transmembrane</keyword>
<accession>A0A1Y2J2W5</accession>
<keyword evidence="4" id="KW-1185">Reference proteome</keyword>
<protein>
    <submittedName>
        <fullName evidence="3">Uncharacterized protein</fullName>
    </submittedName>
</protein>
<evidence type="ECO:0000256" key="2">
    <source>
        <dbReference type="SAM" id="Phobius"/>
    </source>
</evidence>
<proteinExistence type="predicted"/>
<evidence type="ECO:0000313" key="3">
    <source>
        <dbReference type="EMBL" id="OSD06532.1"/>
    </source>
</evidence>
<dbReference type="STRING" id="1353009.A0A1Y2J2W5"/>
<dbReference type="OrthoDB" id="2751658at2759"/>
<evidence type="ECO:0000313" key="4">
    <source>
        <dbReference type="Proteomes" id="UP000193067"/>
    </source>
</evidence>
<reference evidence="3 4" key="1">
    <citation type="journal article" date="2015" name="Biotechnol. Biofuels">
        <title>Enhanced degradation of softwood versus hardwood by the white-rot fungus Pycnoporus coccineus.</title>
        <authorList>
            <person name="Couturier M."/>
            <person name="Navarro D."/>
            <person name="Chevret D."/>
            <person name="Henrissat B."/>
            <person name="Piumi F."/>
            <person name="Ruiz-Duenas F.J."/>
            <person name="Martinez A.T."/>
            <person name="Grigoriev I.V."/>
            <person name="Riley R."/>
            <person name="Lipzen A."/>
            <person name="Berrin J.G."/>
            <person name="Master E.R."/>
            <person name="Rosso M.N."/>
        </authorList>
    </citation>
    <scope>NUCLEOTIDE SEQUENCE [LARGE SCALE GENOMIC DNA]</scope>
    <source>
        <strain evidence="3 4">BRFM310</strain>
    </source>
</reference>
<feature type="region of interest" description="Disordered" evidence="1">
    <location>
        <begin position="252"/>
        <end position="319"/>
    </location>
</feature>
<keyword evidence="2" id="KW-0472">Membrane</keyword>
<dbReference type="EMBL" id="KZ084090">
    <property type="protein sequence ID" value="OSD06532.1"/>
    <property type="molecule type" value="Genomic_DNA"/>
</dbReference>
<name>A0A1Y2J2W5_TRAC3</name>
<dbReference type="Gene3D" id="2.60.120.260">
    <property type="entry name" value="Galactose-binding domain-like"/>
    <property type="match status" value="1"/>
</dbReference>
<sequence length="377" mass="39530">MPESISVDDVFYYAIDDADFDSIQYAGLWVHNTTGFGEDTYKNTGSYGAPGATASFKFSGFGVATYIALPADLEGNQKAASLPLPNVTVVLDDQPPADVSVALNASQAFWYAMNLSQDATHSVTVKIVNQTDGFPFVLDEVLYLRTMEPSATATFTPPGSQQTISPGPSTFIPAFAPPNQSAAPDAAGSGLPVAAIVGGVVGGVTLLLGAALAFYFMCIRAKQLKLPESMVLDPYDYGGEIEEDKRSLLHHQHSGSTTVTGEDSLYKLPQRTSSPSADDASHPHPPSRPASIHTISAGRPPSLAGSDLPTTPPNSGPVRKAVEAGILSVPRPKTYHADSGIRFVANDTEAGPSTASPAHDSPIVETPTDVPPEYTPS</sequence>
<feature type="region of interest" description="Disordered" evidence="1">
    <location>
        <begin position="332"/>
        <end position="377"/>
    </location>
</feature>